<dbReference type="Pfam" id="PF04116">
    <property type="entry name" value="FA_hydroxylase"/>
    <property type="match status" value="1"/>
</dbReference>
<feature type="domain" description="Fatty acid hydroxylase" evidence="2">
    <location>
        <begin position="95"/>
        <end position="186"/>
    </location>
</feature>
<dbReference type="Proteomes" id="UP000886005">
    <property type="component" value="Unassembled WGS sequence"/>
</dbReference>
<dbReference type="GO" id="GO:0016491">
    <property type="term" value="F:oxidoreductase activity"/>
    <property type="evidence" value="ECO:0007669"/>
    <property type="project" value="InterPro"/>
</dbReference>
<feature type="transmembrane region" description="Helical" evidence="1">
    <location>
        <begin position="149"/>
        <end position="169"/>
    </location>
</feature>
<sequence>MDSIIHFFEQIPSSQRTIILVSGFTFFWILENSLPLFAFKYNKWQHALLNIFFTLTTLLVNLGFAFVIISAADYTSQHQSGLLYLLPLPLWLHVVLGVLLLDFIGAWLIHWVEHRVPFMWRFHIIHHTDTKVDVTTALRHHPGESVFRAAFTILAIFVAGVPVGVVMLYQTLSALFAQLTHANMRMPRQLD</sequence>
<organism evidence="3">
    <name type="scientific">Caldithrix abyssi</name>
    <dbReference type="NCBI Taxonomy" id="187145"/>
    <lineage>
        <taxon>Bacteria</taxon>
        <taxon>Pseudomonadati</taxon>
        <taxon>Calditrichota</taxon>
        <taxon>Calditrichia</taxon>
        <taxon>Calditrichales</taxon>
        <taxon>Calditrichaceae</taxon>
        <taxon>Caldithrix</taxon>
    </lineage>
</organism>
<evidence type="ECO:0000259" key="2">
    <source>
        <dbReference type="Pfam" id="PF04116"/>
    </source>
</evidence>
<evidence type="ECO:0000256" key="1">
    <source>
        <dbReference type="SAM" id="Phobius"/>
    </source>
</evidence>
<evidence type="ECO:0000313" key="3">
    <source>
        <dbReference type="EMBL" id="HED11403.1"/>
    </source>
</evidence>
<reference evidence="3" key="1">
    <citation type="journal article" date="2020" name="mSystems">
        <title>Genome- and Community-Level Interaction Insights into Carbon Utilization and Element Cycling Functions of Hydrothermarchaeota in Hydrothermal Sediment.</title>
        <authorList>
            <person name="Zhou Z."/>
            <person name="Liu Y."/>
            <person name="Xu W."/>
            <person name="Pan J."/>
            <person name="Luo Z.H."/>
            <person name="Li M."/>
        </authorList>
    </citation>
    <scope>NUCLEOTIDE SEQUENCE [LARGE SCALE GENOMIC DNA]</scope>
    <source>
        <strain evidence="3">HyVt-456</strain>
    </source>
</reference>
<dbReference type="InterPro" id="IPR006694">
    <property type="entry name" value="Fatty_acid_hydroxylase"/>
</dbReference>
<feature type="non-terminal residue" evidence="3">
    <location>
        <position position="191"/>
    </location>
</feature>
<name>A0A7V1LNU8_CALAY</name>
<comment type="caution">
    <text evidence="3">The sequence shown here is derived from an EMBL/GenBank/DDBJ whole genome shotgun (WGS) entry which is preliminary data.</text>
</comment>
<keyword evidence="1" id="KW-0472">Membrane</keyword>
<keyword evidence="1" id="KW-1133">Transmembrane helix</keyword>
<dbReference type="AlphaFoldDB" id="A0A7V1LNU8"/>
<accession>A0A7V1LNU8</accession>
<feature type="transmembrane region" description="Helical" evidence="1">
    <location>
        <begin position="18"/>
        <end position="39"/>
    </location>
</feature>
<dbReference type="GO" id="GO:0008610">
    <property type="term" value="P:lipid biosynthetic process"/>
    <property type="evidence" value="ECO:0007669"/>
    <property type="project" value="InterPro"/>
</dbReference>
<proteinExistence type="predicted"/>
<dbReference type="GO" id="GO:0005506">
    <property type="term" value="F:iron ion binding"/>
    <property type="evidence" value="ECO:0007669"/>
    <property type="project" value="InterPro"/>
</dbReference>
<feature type="transmembrane region" description="Helical" evidence="1">
    <location>
        <begin position="90"/>
        <end position="112"/>
    </location>
</feature>
<keyword evidence="1" id="KW-0812">Transmembrane</keyword>
<feature type="transmembrane region" description="Helical" evidence="1">
    <location>
        <begin position="51"/>
        <end position="70"/>
    </location>
</feature>
<protein>
    <submittedName>
        <fullName evidence="3">Sterol desaturase family protein</fullName>
    </submittedName>
</protein>
<gene>
    <name evidence="3" type="ORF">ENJ10_11995</name>
</gene>
<dbReference type="EMBL" id="DRLD01000334">
    <property type="protein sequence ID" value="HED11403.1"/>
    <property type="molecule type" value="Genomic_DNA"/>
</dbReference>